<sequence length="215" mass="22927">MEHDSDGFDPETCERIARMIEANPAYWTICCELIEHCRDERTEEEACAFCEGQRTSQSQIQSAAGIVGALVRSGALSKRVFVDGEPYAGTLEELQADEDVAEDAAVAVTLASTLEGVAAAADVRKERSFDRLVAPCPQRRDAFLAVLAACAATPRTTRELQDALKGAGMLETEAARGIDGLHASYFTGSLESVGALAWNGKAWAATDAGRAILAE</sequence>
<dbReference type="RefSeq" id="WP_166338569.1">
    <property type="nucleotide sequence ID" value="NZ_WPCR01000002.1"/>
</dbReference>
<dbReference type="EMBL" id="WPCR01000002">
    <property type="protein sequence ID" value="NHM13613.1"/>
    <property type="molecule type" value="Genomic_DNA"/>
</dbReference>
<gene>
    <name evidence="1" type="ORF">GMI68_02300</name>
</gene>
<evidence type="ECO:0000313" key="1">
    <source>
        <dbReference type="EMBL" id="NHM13613.1"/>
    </source>
</evidence>
<accession>A0ABX0IG80</accession>
<name>A0ABX0IG80_9ACTN</name>
<keyword evidence="2" id="KW-1185">Reference proteome</keyword>
<comment type="caution">
    <text evidence="1">The sequence shown here is derived from an EMBL/GenBank/DDBJ whole genome shotgun (WGS) entry which is preliminary data.</text>
</comment>
<evidence type="ECO:0000313" key="2">
    <source>
        <dbReference type="Proteomes" id="UP000636394"/>
    </source>
</evidence>
<dbReference type="Proteomes" id="UP000636394">
    <property type="component" value="Unassembled WGS sequence"/>
</dbReference>
<reference evidence="1 2" key="1">
    <citation type="submission" date="2019-11" db="EMBL/GenBank/DDBJ databases">
        <title>Eggerthellaceae novel genus isolated from the rectal contents of marmort.</title>
        <authorList>
            <person name="Zhang G."/>
        </authorList>
    </citation>
    <scope>NUCLEOTIDE SEQUENCE [LARGE SCALE GENOMIC DNA]</scope>
    <source>
        <strain evidence="2">zg-886</strain>
    </source>
</reference>
<organism evidence="1 2">
    <name type="scientific">Xiamenia xianingshaonis</name>
    <dbReference type="NCBI Taxonomy" id="2682776"/>
    <lineage>
        <taxon>Bacteria</taxon>
        <taxon>Bacillati</taxon>
        <taxon>Actinomycetota</taxon>
        <taxon>Coriobacteriia</taxon>
        <taxon>Eggerthellales</taxon>
        <taxon>Eggerthellaceae</taxon>
        <taxon>Xiamenia</taxon>
    </lineage>
</organism>
<proteinExistence type="predicted"/>
<protein>
    <submittedName>
        <fullName evidence="1">Uncharacterized protein</fullName>
    </submittedName>
</protein>